<dbReference type="Proteomes" id="UP000184073">
    <property type="component" value="Unassembled WGS sequence"/>
</dbReference>
<dbReference type="SUPFAM" id="SSF51905">
    <property type="entry name" value="FAD/NAD(P)-binding domain"/>
    <property type="match status" value="1"/>
</dbReference>
<dbReference type="PANTHER" id="PTHR43563">
    <property type="entry name" value="AMINE OXIDASE"/>
    <property type="match status" value="1"/>
</dbReference>
<evidence type="ECO:0000256" key="1">
    <source>
        <dbReference type="ARBA" id="ARBA00001974"/>
    </source>
</evidence>
<evidence type="ECO:0000256" key="2">
    <source>
        <dbReference type="ARBA" id="ARBA00005995"/>
    </source>
</evidence>
<comment type="similarity">
    <text evidence="2 6">Belongs to the flavin monoamine oxidase family.</text>
</comment>
<reference evidence="9" key="1">
    <citation type="journal article" date="2017" name="Genome Biol.">
        <title>Comparative genomics reveals high biological diversity and specific adaptations in the industrially and medically important fungal genus Aspergillus.</title>
        <authorList>
            <person name="de Vries R.P."/>
            <person name="Riley R."/>
            <person name="Wiebenga A."/>
            <person name="Aguilar-Osorio G."/>
            <person name="Amillis S."/>
            <person name="Uchima C.A."/>
            <person name="Anderluh G."/>
            <person name="Asadollahi M."/>
            <person name="Askin M."/>
            <person name="Barry K."/>
            <person name="Battaglia E."/>
            <person name="Bayram O."/>
            <person name="Benocci T."/>
            <person name="Braus-Stromeyer S.A."/>
            <person name="Caldana C."/>
            <person name="Canovas D."/>
            <person name="Cerqueira G.C."/>
            <person name="Chen F."/>
            <person name="Chen W."/>
            <person name="Choi C."/>
            <person name="Clum A."/>
            <person name="Dos Santos R.A."/>
            <person name="Damasio A.R."/>
            <person name="Diallinas G."/>
            <person name="Emri T."/>
            <person name="Fekete E."/>
            <person name="Flipphi M."/>
            <person name="Freyberg S."/>
            <person name="Gallo A."/>
            <person name="Gournas C."/>
            <person name="Habgood R."/>
            <person name="Hainaut M."/>
            <person name="Harispe M.L."/>
            <person name="Henrissat B."/>
            <person name="Hilden K.S."/>
            <person name="Hope R."/>
            <person name="Hossain A."/>
            <person name="Karabika E."/>
            <person name="Karaffa L."/>
            <person name="Karanyi Z."/>
            <person name="Krasevec N."/>
            <person name="Kuo A."/>
            <person name="Kusch H."/>
            <person name="LaButti K."/>
            <person name="Lagendijk E.L."/>
            <person name="Lapidus A."/>
            <person name="Levasseur A."/>
            <person name="Lindquist E."/>
            <person name="Lipzen A."/>
            <person name="Logrieco A.F."/>
            <person name="MacCabe A."/>
            <person name="Maekelae M.R."/>
            <person name="Malavazi I."/>
            <person name="Melin P."/>
            <person name="Meyer V."/>
            <person name="Mielnichuk N."/>
            <person name="Miskei M."/>
            <person name="Molnar A.P."/>
            <person name="Mule G."/>
            <person name="Ngan C.Y."/>
            <person name="Orejas M."/>
            <person name="Orosz E."/>
            <person name="Ouedraogo J.P."/>
            <person name="Overkamp K.M."/>
            <person name="Park H.-S."/>
            <person name="Perrone G."/>
            <person name="Piumi F."/>
            <person name="Punt P.J."/>
            <person name="Ram A.F."/>
            <person name="Ramon A."/>
            <person name="Rauscher S."/>
            <person name="Record E."/>
            <person name="Riano-Pachon D.M."/>
            <person name="Robert V."/>
            <person name="Roehrig J."/>
            <person name="Ruller R."/>
            <person name="Salamov A."/>
            <person name="Salih N.S."/>
            <person name="Samson R.A."/>
            <person name="Sandor E."/>
            <person name="Sanguinetti M."/>
            <person name="Schuetze T."/>
            <person name="Sepcic K."/>
            <person name="Shelest E."/>
            <person name="Sherlock G."/>
            <person name="Sophianopoulou V."/>
            <person name="Squina F.M."/>
            <person name="Sun H."/>
            <person name="Susca A."/>
            <person name="Todd R.B."/>
            <person name="Tsang A."/>
            <person name="Unkles S.E."/>
            <person name="van de Wiele N."/>
            <person name="van Rossen-Uffink D."/>
            <person name="Oliveira J.V."/>
            <person name="Vesth T.C."/>
            <person name="Visser J."/>
            <person name="Yu J.-H."/>
            <person name="Zhou M."/>
            <person name="Andersen M.R."/>
            <person name="Archer D.B."/>
            <person name="Baker S.E."/>
            <person name="Benoit I."/>
            <person name="Brakhage A.A."/>
            <person name="Braus G.H."/>
            <person name="Fischer R."/>
            <person name="Frisvad J.C."/>
            <person name="Goldman G.H."/>
            <person name="Houbraken J."/>
            <person name="Oakley B."/>
            <person name="Pocsi I."/>
            <person name="Scazzocchio C."/>
            <person name="Seiboth B."/>
            <person name="vanKuyk P.A."/>
            <person name="Wortman J."/>
            <person name="Dyer P.S."/>
            <person name="Grigoriev I.V."/>
        </authorList>
    </citation>
    <scope>NUCLEOTIDE SEQUENCE [LARGE SCALE GENOMIC DNA]</scope>
    <source>
        <strain evidence="9">CBS 583.65</strain>
    </source>
</reference>
<dbReference type="InterPro" id="IPR001613">
    <property type="entry name" value="Flavin_amine_oxidase"/>
</dbReference>
<dbReference type="EC" id="1.4.3.-" evidence="6"/>
<gene>
    <name evidence="8" type="ORF">ASPVEDRAFT_314564</name>
</gene>
<keyword evidence="9" id="KW-1185">Reference proteome</keyword>
<accession>A0A1L9PXJ3</accession>
<dbReference type="PRINTS" id="PR00757">
    <property type="entry name" value="AMINEOXDASEF"/>
</dbReference>
<organism evidence="8 9">
    <name type="scientific">Aspergillus versicolor CBS 583.65</name>
    <dbReference type="NCBI Taxonomy" id="1036611"/>
    <lineage>
        <taxon>Eukaryota</taxon>
        <taxon>Fungi</taxon>
        <taxon>Dikarya</taxon>
        <taxon>Ascomycota</taxon>
        <taxon>Pezizomycotina</taxon>
        <taxon>Eurotiomycetes</taxon>
        <taxon>Eurotiomycetidae</taxon>
        <taxon>Eurotiales</taxon>
        <taxon>Aspergillaceae</taxon>
        <taxon>Aspergillus</taxon>
        <taxon>Aspergillus subgen. Nidulantes</taxon>
    </lineage>
</organism>
<dbReference type="VEuPathDB" id="FungiDB:ASPVEDRAFT_314564"/>
<dbReference type="OrthoDB" id="7777654at2759"/>
<comment type="cofactor">
    <cofactor evidence="1 6">
        <name>FAD</name>
        <dbReference type="ChEBI" id="CHEBI:57692"/>
    </cofactor>
</comment>
<dbReference type="Gene3D" id="3.50.50.60">
    <property type="entry name" value="FAD/NAD(P)-binding domain"/>
    <property type="match status" value="2"/>
</dbReference>
<feature type="binding site" evidence="5">
    <location>
        <position position="49"/>
    </location>
    <ligand>
        <name>FAD</name>
        <dbReference type="ChEBI" id="CHEBI:57692"/>
    </ligand>
</feature>
<dbReference type="Gene3D" id="3.90.660.10">
    <property type="match status" value="2"/>
</dbReference>
<feature type="binding site" evidence="5">
    <location>
        <position position="373"/>
    </location>
    <ligand>
        <name>substrate</name>
    </ligand>
</feature>
<evidence type="ECO:0000313" key="9">
    <source>
        <dbReference type="Proteomes" id="UP000184073"/>
    </source>
</evidence>
<evidence type="ECO:0000313" key="8">
    <source>
        <dbReference type="EMBL" id="OJJ06175.1"/>
    </source>
</evidence>
<dbReference type="GO" id="GO:0097621">
    <property type="term" value="F:monoamine oxidase activity"/>
    <property type="evidence" value="ECO:0007669"/>
    <property type="project" value="UniProtKB-EC"/>
</dbReference>
<dbReference type="Pfam" id="PF01593">
    <property type="entry name" value="Amino_oxidase"/>
    <property type="match status" value="1"/>
</dbReference>
<proteinExistence type="inferred from homology"/>
<dbReference type="PANTHER" id="PTHR43563:SF1">
    <property type="entry name" value="AMINE OXIDASE [FLAVIN-CONTAINING] B"/>
    <property type="match status" value="1"/>
</dbReference>
<dbReference type="InterPro" id="IPR002937">
    <property type="entry name" value="Amino_oxidase"/>
</dbReference>
<sequence length="483" mass="53329">MATQDGFYLENDSGILHRGLKCAGVITPPQNVTDQQSTFDVIVVGAGYTGLTAGRDLCISGFKVLLLEARDRIGGRTYTVDVGGHLYEMGGTWVHWNQPHVYREMSRYRQASLSTSHIESGAGLNYHSTVLEGKAGKMDPETAHKLAEKAFRMLCDVDGKLGRRVIPYPHDPHYSPEAKQWETMSVAQRLEQIRADLTGEEVSLLKSSLSSICGADMDNAGFFDVLRWWALGGYSMDGVYETGDQFKIAAGQSSFARCFFDEALRTRNLTYAFKTTITSIQDLKNRVVVNGKWTAGRVICTVPLNVLHKVNFEPALSPNKTAVANINQGAKFHLEVSGPALRSWSGAAWPVKRQCHGAGDGLTPDGNTHLVFFGSNQDFSSPELDGRDFVADCKDLHEMDVKKTIWHNWSKDPFAEGAWCMFAPDSSFKHLEALQQRAGNVLFANSDWAVGWRGFIDGAIERGALAAYDVSFDLRASNIESKI</sequence>
<evidence type="ECO:0000256" key="4">
    <source>
        <dbReference type="ARBA" id="ARBA00048448"/>
    </source>
</evidence>
<dbReference type="AlphaFoldDB" id="A0A1L9PXJ3"/>
<dbReference type="InterPro" id="IPR050703">
    <property type="entry name" value="Flavin_MAO"/>
</dbReference>
<feature type="binding site" evidence="5">
    <location>
        <begin position="68"/>
        <end position="69"/>
    </location>
    <ligand>
        <name>FAD</name>
        <dbReference type="ChEBI" id="CHEBI:57692"/>
    </ligand>
</feature>
<evidence type="ECO:0000256" key="3">
    <source>
        <dbReference type="ARBA" id="ARBA00023002"/>
    </source>
</evidence>
<dbReference type="EMBL" id="KV878134">
    <property type="protein sequence ID" value="OJJ06175.1"/>
    <property type="molecule type" value="Genomic_DNA"/>
</dbReference>
<dbReference type="STRING" id="1036611.A0A1L9PXJ3"/>
<evidence type="ECO:0000259" key="7">
    <source>
        <dbReference type="Pfam" id="PF01593"/>
    </source>
</evidence>
<feature type="domain" description="Amine oxidase" evidence="7">
    <location>
        <begin position="49"/>
        <end position="470"/>
    </location>
</feature>
<comment type="catalytic activity">
    <reaction evidence="4">
        <text>a secondary aliphatic amine + O2 + H2O = a primary amine + an aldehyde + H2O2</text>
        <dbReference type="Rhea" id="RHEA:26414"/>
        <dbReference type="ChEBI" id="CHEBI:15377"/>
        <dbReference type="ChEBI" id="CHEBI:15379"/>
        <dbReference type="ChEBI" id="CHEBI:16240"/>
        <dbReference type="ChEBI" id="CHEBI:17478"/>
        <dbReference type="ChEBI" id="CHEBI:58855"/>
        <dbReference type="ChEBI" id="CHEBI:65296"/>
        <dbReference type="EC" id="1.4.3.4"/>
    </reaction>
</comment>
<name>A0A1L9PXJ3_ASPVE</name>
<keyword evidence="3 6" id="KW-0560">Oxidoreductase</keyword>
<evidence type="ECO:0000256" key="6">
    <source>
        <dbReference type="RuleBase" id="RU362067"/>
    </source>
</evidence>
<keyword evidence="6" id="KW-0285">Flavoprotein</keyword>
<protein>
    <recommendedName>
        <fullName evidence="6">Amine oxidase</fullName>
        <ecNumber evidence="6">1.4.3.-</ecNumber>
    </recommendedName>
</protein>
<dbReference type="InterPro" id="IPR036188">
    <property type="entry name" value="FAD/NAD-bd_sf"/>
</dbReference>
<keyword evidence="6" id="KW-0274">FAD</keyword>
<evidence type="ECO:0000256" key="5">
    <source>
        <dbReference type="PIRSR" id="PIRSR601613-1"/>
    </source>
</evidence>
<dbReference type="RefSeq" id="XP_040671937.1">
    <property type="nucleotide sequence ID" value="XM_040810476.1"/>
</dbReference>
<dbReference type="GeneID" id="63725987"/>